<gene>
    <name evidence="9" type="primary">LOC139352892</name>
</gene>
<keyword evidence="3 7" id="KW-0812">Transmembrane</keyword>
<evidence type="ECO:0000256" key="3">
    <source>
        <dbReference type="ARBA" id="ARBA00022692"/>
    </source>
</evidence>
<keyword evidence="5 7" id="KW-0472">Membrane</keyword>
<keyword evidence="4 7" id="KW-1133">Transmembrane helix</keyword>
<dbReference type="InterPro" id="IPR007603">
    <property type="entry name" value="Choline_transptr-like"/>
</dbReference>
<feature type="transmembrane region" description="Helical" evidence="7">
    <location>
        <begin position="304"/>
        <end position="328"/>
    </location>
</feature>
<name>A0ABM4TNV2_DROSZ</name>
<evidence type="ECO:0000313" key="9">
    <source>
        <dbReference type="RefSeq" id="XP_070851648.1"/>
    </source>
</evidence>
<dbReference type="PANTHER" id="PTHR12385">
    <property type="entry name" value="CHOLINE TRANSPORTER-LIKE (SLC FAMILY 44)"/>
    <property type="match status" value="1"/>
</dbReference>
<comment type="subcellular location">
    <subcellularLocation>
        <location evidence="7">Cell membrane</location>
        <topology evidence="7">Multi-pass membrane protein</topology>
    </subcellularLocation>
    <subcellularLocation>
        <location evidence="1">Membrane</location>
        <topology evidence="1">Multi-pass membrane protein</topology>
    </subcellularLocation>
</comment>
<evidence type="ECO:0000256" key="5">
    <source>
        <dbReference type="ARBA" id="ARBA00023136"/>
    </source>
</evidence>
<feature type="transmembrane region" description="Helical" evidence="7">
    <location>
        <begin position="256"/>
        <end position="283"/>
    </location>
</feature>
<evidence type="ECO:0000313" key="8">
    <source>
        <dbReference type="Proteomes" id="UP001652628"/>
    </source>
</evidence>
<dbReference type="Proteomes" id="UP001652628">
    <property type="component" value="Chromosome 3"/>
</dbReference>
<evidence type="ECO:0000256" key="2">
    <source>
        <dbReference type="ARBA" id="ARBA00007168"/>
    </source>
</evidence>
<feature type="transmembrane region" description="Helical" evidence="7">
    <location>
        <begin position="219"/>
        <end position="244"/>
    </location>
</feature>
<dbReference type="Pfam" id="PF04515">
    <property type="entry name" value="Choline_transpo"/>
    <property type="match status" value="1"/>
</dbReference>
<evidence type="ECO:0000256" key="6">
    <source>
        <dbReference type="ARBA" id="ARBA00023180"/>
    </source>
</evidence>
<feature type="transmembrane region" description="Helical" evidence="7">
    <location>
        <begin position="343"/>
        <end position="366"/>
    </location>
</feature>
<dbReference type="RefSeq" id="XP_070851648.1">
    <property type="nucleotide sequence ID" value="XM_070995547.1"/>
</dbReference>
<sequence length="395" mass="45238">MTELINHRRPRKRSFTDLPCLVVFLLYIAYYAITHGDLTPRDSFKRKCGQDSGVLDKKNLYYFDLSECFDPMVPQIGCPTPQVCLDSCPNQTFVWDTMEEKLSFEDLHSRLICRTEEIKAKLRSKKDIALAIYVNECARWYFKSVPFLNRCIPQISHHECDYIFGNASWDASYEKKALALFMLFVYMVLASAFDIWYWGDATKNPPILIRAFGESTYHLGTVAIGSLVFKFVWIIRLVLGLIYELLTNFDSVVTRAIYRCIVTISVLNPSAYIMCAISGKNLYRSGMEASKLKDSTLSAAIPRNGIATLFFLLTGLLFLGAEAATYYFLKHFPDFVKLHYNEVAIIVVGISTSLITITFFNVYLTAMDTIYCAVSKTLQKTMDRRRRPTSRVRVS</sequence>
<organism evidence="8 9">
    <name type="scientific">Drosophila suzukii</name>
    <name type="common">Spotted-wing drosophila fruit fly</name>
    <dbReference type="NCBI Taxonomy" id="28584"/>
    <lineage>
        <taxon>Eukaryota</taxon>
        <taxon>Metazoa</taxon>
        <taxon>Ecdysozoa</taxon>
        <taxon>Arthropoda</taxon>
        <taxon>Hexapoda</taxon>
        <taxon>Insecta</taxon>
        <taxon>Pterygota</taxon>
        <taxon>Neoptera</taxon>
        <taxon>Endopterygota</taxon>
        <taxon>Diptera</taxon>
        <taxon>Brachycera</taxon>
        <taxon>Muscomorpha</taxon>
        <taxon>Ephydroidea</taxon>
        <taxon>Drosophilidae</taxon>
        <taxon>Drosophila</taxon>
        <taxon>Sophophora</taxon>
    </lineage>
</organism>
<comment type="similarity">
    <text evidence="2 7">Belongs to the CTL (choline transporter-like) family.</text>
</comment>
<dbReference type="GeneID" id="139352892"/>
<comment type="function">
    <text evidence="7">Choline transporter.</text>
</comment>
<evidence type="ECO:0000256" key="1">
    <source>
        <dbReference type="ARBA" id="ARBA00004141"/>
    </source>
</evidence>
<proteinExistence type="inferred from homology"/>
<reference evidence="9" key="1">
    <citation type="submission" date="2025-08" db="UniProtKB">
        <authorList>
            <consortium name="RefSeq"/>
        </authorList>
    </citation>
    <scope>IDENTIFICATION</scope>
</reference>
<protein>
    <recommendedName>
        <fullName evidence="7">Choline transporter-like protein</fullName>
    </recommendedName>
</protein>
<accession>A0ABM4TNV2</accession>
<keyword evidence="8" id="KW-1185">Reference proteome</keyword>
<keyword evidence="6" id="KW-0325">Glycoprotein</keyword>
<dbReference type="PANTHER" id="PTHR12385:SF14">
    <property type="entry name" value="CHOLINE TRANSPORTER-LIKE 2"/>
    <property type="match status" value="1"/>
</dbReference>
<comment type="caution">
    <text evidence="7">Lacks conserved residue(s) required for the propagation of feature annotation.</text>
</comment>
<feature type="transmembrane region" description="Helical" evidence="7">
    <location>
        <begin position="15"/>
        <end position="33"/>
    </location>
</feature>
<evidence type="ECO:0000256" key="7">
    <source>
        <dbReference type="RuleBase" id="RU368066"/>
    </source>
</evidence>
<evidence type="ECO:0000256" key="4">
    <source>
        <dbReference type="ARBA" id="ARBA00022989"/>
    </source>
</evidence>
<feature type="transmembrane region" description="Helical" evidence="7">
    <location>
        <begin position="177"/>
        <end position="198"/>
    </location>
</feature>